<name>A0A9W4SIM3_9GLOM</name>
<proteinExistence type="predicted"/>
<accession>A0A9W4SIM3</accession>
<sequence>VRPRNFLHANNKDEIEAILSDCEGHSLHEFIDGDEPLYLIIDFDLPYL</sequence>
<feature type="non-terminal residue" evidence="1">
    <location>
        <position position="1"/>
    </location>
</feature>
<evidence type="ECO:0000313" key="1">
    <source>
        <dbReference type="EMBL" id="CAI2168381.1"/>
    </source>
</evidence>
<evidence type="ECO:0000313" key="2">
    <source>
        <dbReference type="Proteomes" id="UP001153678"/>
    </source>
</evidence>
<gene>
    <name evidence="1" type="ORF">FWILDA_LOCUS3553</name>
</gene>
<keyword evidence="2" id="KW-1185">Reference proteome</keyword>
<dbReference type="EMBL" id="CAMKVN010000480">
    <property type="protein sequence ID" value="CAI2168381.1"/>
    <property type="molecule type" value="Genomic_DNA"/>
</dbReference>
<reference evidence="1" key="1">
    <citation type="submission" date="2022-08" db="EMBL/GenBank/DDBJ databases">
        <authorList>
            <person name="Kallberg Y."/>
            <person name="Tangrot J."/>
            <person name="Rosling A."/>
        </authorList>
    </citation>
    <scope>NUCLEOTIDE SEQUENCE</scope>
    <source>
        <strain evidence="1">Wild A</strain>
    </source>
</reference>
<organism evidence="1 2">
    <name type="scientific">Funneliformis geosporum</name>
    <dbReference type="NCBI Taxonomy" id="1117311"/>
    <lineage>
        <taxon>Eukaryota</taxon>
        <taxon>Fungi</taxon>
        <taxon>Fungi incertae sedis</taxon>
        <taxon>Mucoromycota</taxon>
        <taxon>Glomeromycotina</taxon>
        <taxon>Glomeromycetes</taxon>
        <taxon>Glomerales</taxon>
        <taxon>Glomeraceae</taxon>
        <taxon>Funneliformis</taxon>
    </lineage>
</organism>
<protein>
    <submittedName>
        <fullName evidence="1">1898_t:CDS:1</fullName>
    </submittedName>
</protein>
<dbReference type="OrthoDB" id="2387970at2759"/>
<dbReference type="AlphaFoldDB" id="A0A9W4SIM3"/>
<comment type="caution">
    <text evidence="1">The sequence shown here is derived from an EMBL/GenBank/DDBJ whole genome shotgun (WGS) entry which is preliminary data.</text>
</comment>
<dbReference type="Proteomes" id="UP001153678">
    <property type="component" value="Unassembled WGS sequence"/>
</dbReference>